<reference evidence="1 2" key="1">
    <citation type="submission" date="2021-07" db="EMBL/GenBank/DDBJ databases">
        <title>Actinomadura sp. PM05-2 isolated from lichen.</title>
        <authorList>
            <person name="Somphong A."/>
            <person name="Phongsopitanun W."/>
            <person name="Tanasupawat S."/>
            <person name="Peongsungnone V."/>
        </authorList>
    </citation>
    <scope>NUCLEOTIDE SEQUENCE [LARGE SCALE GENOMIC DNA]</scope>
    <source>
        <strain evidence="1 2">PM05-2</strain>
    </source>
</reference>
<dbReference type="Proteomes" id="UP000774570">
    <property type="component" value="Unassembled WGS sequence"/>
</dbReference>
<sequence>MLESEVERRLCAALIATAGGYLRNPVRKSGVTCDVCTTPVEGGYRTCYRCKQHRLHSGVADAVAPVTYAVAGSQSGYMMRGYKAFPRKVEGPYRVVSLLTVLALEKHALCAEPMADAAVTHWASVPSLPVKPGEHPFHRIVSGTAPGREAVLEAASGVANARAVDGGHFTVRGPLPKGAHVLLLDDTWTSGGHAQSAALSLREAGADRISVLVAARWMKSDYQHNARFLGELPDFDPYICPWTGSVCP</sequence>
<organism evidence="1 2">
    <name type="scientific">Actinomadura parmotrematis</name>
    <dbReference type="NCBI Taxonomy" id="2864039"/>
    <lineage>
        <taxon>Bacteria</taxon>
        <taxon>Bacillati</taxon>
        <taxon>Actinomycetota</taxon>
        <taxon>Actinomycetes</taxon>
        <taxon>Streptosporangiales</taxon>
        <taxon>Thermomonosporaceae</taxon>
        <taxon>Actinomadura</taxon>
    </lineage>
</organism>
<evidence type="ECO:0000313" key="1">
    <source>
        <dbReference type="EMBL" id="MBW8483011.1"/>
    </source>
</evidence>
<dbReference type="RefSeq" id="WP_220165925.1">
    <property type="nucleotide sequence ID" value="NZ_JAIBOA010000006.1"/>
</dbReference>
<dbReference type="InterPro" id="IPR000836">
    <property type="entry name" value="PRTase_dom"/>
</dbReference>
<dbReference type="InterPro" id="IPR029057">
    <property type="entry name" value="PRTase-like"/>
</dbReference>
<dbReference type="CDD" id="cd06223">
    <property type="entry name" value="PRTases_typeI"/>
    <property type="match status" value="1"/>
</dbReference>
<evidence type="ECO:0008006" key="3">
    <source>
        <dbReference type="Google" id="ProtNLM"/>
    </source>
</evidence>
<name>A0ABS7FRR9_9ACTN</name>
<gene>
    <name evidence="1" type="ORF">K1Y72_11570</name>
</gene>
<comment type="caution">
    <text evidence="1">The sequence shown here is derived from an EMBL/GenBank/DDBJ whole genome shotgun (WGS) entry which is preliminary data.</text>
</comment>
<evidence type="ECO:0000313" key="2">
    <source>
        <dbReference type="Proteomes" id="UP000774570"/>
    </source>
</evidence>
<dbReference type="EMBL" id="JAIBOA010000006">
    <property type="protein sequence ID" value="MBW8483011.1"/>
    <property type="molecule type" value="Genomic_DNA"/>
</dbReference>
<proteinExistence type="predicted"/>
<dbReference type="Gene3D" id="3.40.50.2020">
    <property type="match status" value="1"/>
</dbReference>
<dbReference type="SUPFAM" id="SSF53271">
    <property type="entry name" value="PRTase-like"/>
    <property type="match status" value="1"/>
</dbReference>
<protein>
    <recommendedName>
        <fullName evidence="3">Phosphoribosyltransferase</fullName>
    </recommendedName>
</protein>
<accession>A0ABS7FRR9</accession>
<keyword evidence="2" id="KW-1185">Reference proteome</keyword>